<dbReference type="Proteomes" id="UP000291422">
    <property type="component" value="Unassembled WGS sequence"/>
</dbReference>
<dbReference type="AlphaFoldDB" id="A0A4Q4MRD8"/>
<reference evidence="3" key="1">
    <citation type="journal article" date="2019" name="bioRxiv">
        <title>Genomics, evolutionary history and diagnostics of the Alternaria alternata species group including apple and Asian pear pathotypes.</title>
        <authorList>
            <person name="Armitage A.D."/>
            <person name="Cockerton H.M."/>
            <person name="Sreenivasaprasad S."/>
            <person name="Woodhall J.W."/>
            <person name="Lane C.R."/>
            <person name="Harrison R.J."/>
            <person name="Clarkson J.P."/>
        </authorList>
    </citation>
    <scope>NUCLEOTIDE SEQUENCE [LARGE SCALE GENOMIC DNA]</scope>
    <source>
        <strain evidence="3">FERA 1177</strain>
    </source>
</reference>
<comment type="caution">
    <text evidence="2">The sequence shown here is derived from an EMBL/GenBank/DDBJ whole genome shotgun (WGS) entry which is preliminary data.</text>
</comment>
<gene>
    <name evidence="2" type="ORF">AA0117_g13231</name>
</gene>
<evidence type="ECO:0000313" key="3">
    <source>
        <dbReference type="Proteomes" id="UP000291422"/>
    </source>
</evidence>
<proteinExistence type="predicted"/>
<protein>
    <submittedName>
        <fullName evidence="2">Uncharacterized protein</fullName>
    </submittedName>
</protein>
<feature type="compositionally biased region" description="Polar residues" evidence="1">
    <location>
        <begin position="8"/>
        <end position="33"/>
    </location>
</feature>
<organism evidence="2 3">
    <name type="scientific">Alternaria alternata</name>
    <name type="common">Alternaria rot fungus</name>
    <name type="synonym">Torula alternata</name>
    <dbReference type="NCBI Taxonomy" id="5599"/>
    <lineage>
        <taxon>Eukaryota</taxon>
        <taxon>Fungi</taxon>
        <taxon>Dikarya</taxon>
        <taxon>Ascomycota</taxon>
        <taxon>Pezizomycotina</taxon>
        <taxon>Dothideomycetes</taxon>
        <taxon>Pleosporomycetidae</taxon>
        <taxon>Pleosporales</taxon>
        <taxon>Pleosporineae</taxon>
        <taxon>Pleosporaceae</taxon>
        <taxon>Alternaria</taxon>
        <taxon>Alternaria sect. Alternaria</taxon>
        <taxon>Alternaria alternata complex</taxon>
    </lineage>
</organism>
<feature type="region of interest" description="Disordered" evidence="1">
    <location>
        <begin position="296"/>
        <end position="330"/>
    </location>
</feature>
<feature type="region of interest" description="Disordered" evidence="1">
    <location>
        <begin position="501"/>
        <end position="524"/>
    </location>
</feature>
<name>A0A4Q4MRD8_ALTAL</name>
<sequence length="661" mass="73935">MHHDNAAATGTTIPSHEGTGNNDNGATHSTTYGPSLVRTPAAGTQDWVAQVTNALWEAEDRGEPEERLARLRERVTTANLLLTARAVVGEATGKPSSTTDGASKLLRALNAATPRPKLGDTGKPATPQQVDQWIRDVEGVFEMAAVHEDSYTRTLWALGTISYSVHRELLMQRFRDGPPKGWDWVKNEERNLVQDPLLTKYENYAKFFNFVWKDNDLVNTFLLQLSKRESLLPRSFFKTPDDQDDDEAKIAFVWAKILDIMRREMQRHGGFETIHTWIDFERALRNAETANCTVIAPSLSQGGSSGSVGRRGKRPNTHTDQGGKRQDCRLSTQLGRTSLSRSDGGLKVANLSRLPLGKNSNGRQLRIAIDVEVQLPDGTAVPLRALYDSGAEINLVSLQVVQLYKMEHSLFYSRPRAGSLDDQELRLQKPYDITVKCSDDEGTPKTVGPQRFWSADFKGYDMVLGDLLHNIAKGERAYVLHPGGLSCLTISEQFRKLLEDAEEQRSPDPPTPQPGPSGDEIRDDDWYNRRGILWVKAWVDKTKAHLDKCIADALDLVSLPKEATHRLVAAVFNGDPQRAAVPPHKGRSLPDGEESPPEFHLADDEPDPEELKHVPSKLHHRWLAFSKRQTRTIRPNSEYDHAIEIEEGKKILNLPIYNLSG</sequence>
<feature type="region of interest" description="Disordered" evidence="1">
    <location>
        <begin position="1"/>
        <end position="39"/>
    </location>
</feature>
<evidence type="ECO:0000256" key="1">
    <source>
        <dbReference type="SAM" id="MobiDB-lite"/>
    </source>
</evidence>
<dbReference type="EMBL" id="PDXD01000171">
    <property type="protein sequence ID" value="RYN56959.1"/>
    <property type="molecule type" value="Genomic_DNA"/>
</dbReference>
<feature type="region of interest" description="Disordered" evidence="1">
    <location>
        <begin position="576"/>
        <end position="612"/>
    </location>
</feature>
<accession>A0A4Q4MRD8</accession>
<evidence type="ECO:0000313" key="2">
    <source>
        <dbReference type="EMBL" id="RYN56959.1"/>
    </source>
</evidence>